<dbReference type="AlphaFoldDB" id="A0A635RC74"/>
<dbReference type="EMBL" id="AAMIYH010000027">
    <property type="protein sequence ID" value="EDH8304233.1"/>
    <property type="molecule type" value="Genomic_DNA"/>
</dbReference>
<sequence>MFFVLNDEIRNYIRNNPIALGVLAGFCRPNTDFDLVKLEEYQEIVNTNYMHICSWGKRPREEYPVGELGDTMHRDQNLMHEFVEYTLENLNYPLLVDTVPEMVDEWLSRVYNDPTASTLLNQMSQTSRDIDTRTLMYLAHNVR</sequence>
<gene>
    <name evidence="1" type="ORF">CB695_22475</name>
</gene>
<protein>
    <submittedName>
        <fullName evidence="1">Uncharacterized protein</fullName>
    </submittedName>
</protein>
<proteinExistence type="predicted"/>
<name>A0A635RC74_SALET</name>
<evidence type="ECO:0000313" key="1">
    <source>
        <dbReference type="EMBL" id="EDH8304233.1"/>
    </source>
</evidence>
<reference evidence="1" key="1">
    <citation type="submission" date="2018-07" db="EMBL/GenBank/DDBJ databases">
        <authorList>
            <person name="Ashton P.M."/>
            <person name="Dallman T."/>
            <person name="Nair S."/>
            <person name="De Pinna E."/>
            <person name="Peters T."/>
            <person name="Grant K."/>
        </authorList>
    </citation>
    <scope>NUCLEOTIDE SEQUENCE</scope>
    <source>
        <strain evidence="1">368335</strain>
    </source>
</reference>
<comment type="caution">
    <text evidence="1">The sequence shown here is derived from an EMBL/GenBank/DDBJ whole genome shotgun (WGS) entry which is preliminary data.</text>
</comment>
<organism evidence="1">
    <name type="scientific">Salmonella enterica subsp. enterica serovar Chester</name>
    <dbReference type="NCBI Taxonomy" id="149386"/>
    <lineage>
        <taxon>Bacteria</taxon>
        <taxon>Pseudomonadati</taxon>
        <taxon>Pseudomonadota</taxon>
        <taxon>Gammaproteobacteria</taxon>
        <taxon>Enterobacterales</taxon>
        <taxon>Enterobacteriaceae</taxon>
        <taxon>Salmonella</taxon>
    </lineage>
</organism>
<accession>A0A635RC74</accession>